<keyword evidence="1" id="KW-0472">Membrane</keyword>
<keyword evidence="1" id="KW-0812">Transmembrane</keyword>
<feature type="transmembrane region" description="Helical" evidence="1">
    <location>
        <begin position="102"/>
        <end position="124"/>
    </location>
</feature>
<feature type="transmembrane region" description="Helical" evidence="1">
    <location>
        <begin position="69"/>
        <end position="90"/>
    </location>
</feature>
<keyword evidence="1" id="KW-1133">Transmembrane helix</keyword>
<proteinExistence type="predicted"/>
<dbReference type="EMBL" id="QBKA01000002">
    <property type="protein sequence ID" value="RDC58932.1"/>
    <property type="molecule type" value="Genomic_DNA"/>
</dbReference>
<organism evidence="2 3">
    <name type="scientific">Alteripontixanthobacter maritimus</name>
    <dbReference type="NCBI Taxonomy" id="2161824"/>
    <lineage>
        <taxon>Bacteria</taxon>
        <taxon>Pseudomonadati</taxon>
        <taxon>Pseudomonadota</taxon>
        <taxon>Alphaproteobacteria</taxon>
        <taxon>Sphingomonadales</taxon>
        <taxon>Erythrobacteraceae</taxon>
        <taxon>Alteripontixanthobacter</taxon>
    </lineage>
</organism>
<accession>A0A369Q338</accession>
<comment type="caution">
    <text evidence="2">The sequence shown here is derived from an EMBL/GenBank/DDBJ whole genome shotgun (WGS) entry which is preliminary data.</text>
</comment>
<name>A0A369Q338_9SPHN</name>
<keyword evidence="3" id="KW-1185">Reference proteome</keyword>
<evidence type="ECO:0000313" key="2">
    <source>
        <dbReference type="EMBL" id="RDC58932.1"/>
    </source>
</evidence>
<dbReference type="Proteomes" id="UP000253727">
    <property type="component" value="Unassembled WGS sequence"/>
</dbReference>
<dbReference type="AlphaFoldDB" id="A0A369Q338"/>
<gene>
    <name evidence="2" type="ORF">HME9302_00108</name>
</gene>
<evidence type="ECO:0000313" key="3">
    <source>
        <dbReference type="Proteomes" id="UP000253727"/>
    </source>
</evidence>
<reference evidence="2 3" key="1">
    <citation type="submission" date="2018-04" db="EMBL/GenBank/DDBJ databases">
        <title>Altererythrobacter sp. HME9302 genome sequencing and assembly.</title>
        <authorList>
            <person name="Kang H."/>
            <person name="Kim H."/>
            <person name="Joh K."/>
        </authorList>
    </citation>
    <scope>NUCLEOTIDE SEQUENCE [LARGE SCALE GENOMIC DNA]</scope>
    <source>
        <strain evidence="2 3">HME9302</strain>
    </source>
</reference>
<dbReference type="RefSeq" id="WP_147270733.1">
    <property type="nucleotide sequence ID" value="NZ_QBKA01000002.1"/>
</dbReference>
<evidence type="ECO:0000256" key="1">
    <source>
        <dbReference type="SAM" id="Phobius"/>
    </source>
</evidence>
<sequence>MPVLGGLAVRYVEARIMGAFREANRSARSWWHRGKWDDFNFVAVKLEIDQSMSREINTEPKRDDWPASVFGRMLGKSAAVVLCLLGAFYAYSAYVDPADPNILVMLVPILSLPLLFHALFPSIVEWSDTVLKGSNKRD</sequence>
<protein>
    <submittedName>
        <fullName evidence="2">Uncharacterized protein</fullName>
    </submittedName>
</protein>